<comment type="caution">
    <text evidence="1">The sequence shown here is derived from an EMBL/GenBank/DDBJ whole genome shotgun (WGS) entry which is preliminary data.</text>
</comment>
<protein>
    <recommendedName>
        <fullName evidence="3">Alpha/beta hydrolase</fullName>
    </recommendedName>
</protein>
<dbReference type="EMBL" id="JAUMJH010000048">
    <property type="protein sequence ID" value="MDO3658729.1"/>
    <property type="molecule type" value="Genomic_DNA"/>
</dbReference>
<evidence type="ECO:0000313" key="2">
    <source>
        <dbReference type="Proteomes" id="UP001168902"/>
    </source>
</evidence>
<dbReference type="InterPro" id="IPR029058">
    <property type="entry name" value="AB_hydrolase_fold"/>
</dbReference>
<dbReference type="Proteomes" id="UP001168902">
    <property type="component" value="Unassembled WGS sequence"/>
</dbReference>
<accession>A0ABT8V4A1</accession>
<proteinExistence type="predicted"/>
<sequence length="62" mass="6660">MIHGTEDLLIPIACGQDSTKSISGAELLKIEGMGHDLPTDLDQLIIDAIAAHIQQAMPHKDQ</sequence>
<dbReference type="Gene3D" id="3.40.50.1820">
    <property type="entry name" value="alpha/beta hydrolase"/>
    <property type="match status" value="1"/>
</dbReference>
<evidence type="ECO:0000313" key="1">
    <source>
        <dbReference type="EMBL" id="MDO3658729.1"/>
    </source>
</evidence>
<reference evidence="1 2" key="1">
    <citation type="submission" date="2023-07" db="EMBL/GenBank/DDBJ databases">
        <title>A novel proteolytic Acinetobacter species.</title>
        <authorList>
            <person name="Nemec A."/>
            <person name="Radolfova-Krizova L."/>
        </authorList>
    </citation>
    <scope>NUCLEOTIDE SEQUENCE [LARGE SCALE GENOMIC DNA]</scope>
    <source>
        <strain evidence="1 2">NIPH 1865</strain>
    </source>
</reference>
<keyword evidence="2" id="KW-1185">Reference proteome</keyword>
<dbReference type="SUPFAM" id="SSF53474">
    <property type="entry name" value="alpha/beta-Hydrolases"/>
    <property type="match status" value="1"/>
</dbReference>
<organism evidence="1 2">
    <name type="scientific">Acinetobacter genomosp. 15BJ</name>
    <dbReference type="NCBI Taxonomy" id="106651"/>
    <lineage>
        <taxon>Bacteria</taxon>
        <taxon>Pseudomonadati</taxon>
        <taxon>Pseudomonadota</taxon>
        <taxon>Gammaproteobacteria</taxon>
        <taxon>Moraxellales</taxon>
        <taxon>Moraxellaceae</taxon>
        <taxon>Acinetobacter</taxon>
    </lineage>
</organism>
<gene>
    <name evidence="1" type="ORF">Q3V53_16315</name>
</gene>
<evidence type="ECO:0008006" key="3">
    <source>
        <dbReference type="Google" id="ProtNLM"/>
    </source>
</evidence>
<dbReference type="RefSeq" id="WP_228130614.1">
    <property type="nucleotide sequence ID" value="NZ_JAKZGC010000001.1"/>
</dbReference>
<name>A0ABT8V4A1_9GAMM</name>